<comment type="caution">
    <text evidence="1">The sequence shown here is derived from an EMBL/GenBank/DDBJ whole genome shotgun (WGS) entry which is preliminary data.</text>
</comment>
<protein>
    <recommendedName>
        <fullName evidence="3">Gag-like protein</fullName>
    </recommendedName>
</protein>
<dbReference type="EMBL" id="JAWQEG010000271">
    <property type="protein sequence ID" value="KAK3892278.1"/>
    <property type="molecule type" value="Genomic_DNA"/>
</dbReference>
<evidence type="ECO:0008006" key="3">
    <source>
        <dbReference type="Google" id="ProtNLM"/>
    </source>
</evidence>
<keyword evidence="2" id="KW-1185">Reference proteome</keyword>
<evidence type="ECO:0000313" key="1">
    <source>
        <dbReference type="EMBL" id="KAK3892278.1"/>
    </source>
</evidence>
<dbReference type="AlphaFoldDB" id="A0AAE1GMN3"/>
<evidence type="ECO:0000313" key="2">
    <source>
        <dbReference type="Proteomes" id="UP001286313"/>
    </source>
</evidence>
<accession>A0AAE1GMN3</accession>
<gene>
    <name evidence="1" type="ORF">Pcinc_003899</name>
</gene>
<dbReference type="Proteomes" id="UP001286313">
    <property type="component" value="Unassembled WGS sequence"/>
</dbReference>
<sequence length="280" mass="32210">MESSQFHPSTEEAEKMGLPTFIISRNENFQISFHVLDAIEQEYPDLGITCKPVGDADYQVTPKDAETAKFLAELHTVKGKSFKKIVVEPGTKETRWVVTKYPISMGVERLLKHDQITSAKRCEITFNDEGSNKRTTSTRQVVISVKGQVENNEIFLGIFGDFKLRPFIPEPKRCFRCQKLQHTHENCHLPFVCAICVGRHKTDICIQKHKNNEETIARCVNCDGPHHAWSYRCRARKVIINSYRNRNEKECDNPTNGQTIQDTPLPSRRAWIQPLLLQTR</sequence>
<reference evidence="1" key="1">
    <citation type="submission" date="2023-10" db="EMBL/GenBank/DDBJ databases">
        <title>Genome assemblies of two species of porcelain crab, Petrolisthes cinctipes and Petrolisthes manimaculis (Anomura: Porcellanidae).</title>
        <authorList>
            <person name="Angst P."/>
        </authorList>
    </citation>
    <scope>NUCLEOTIDE SEQUENCE</scope>
    <source>
        <strain evidence="1">PB745_01</strain>
        <tissue evidence="1">Gill</tissue>
    </source>
</reference>
<proteinExistence type="predicted"/>
<name>A0AAE1GMN3_PETCI</name>
<organism evidence="1 2">
    <name type="scientific">Petrolisthes cinctipes</name>
    <name type="common">Flat porcelain crab</name>
    <dbReference type="NCBI Taxonomy" id="88211"/>
    <lineage>
        <taxon>Eukaryota</taxon>
        <taxon>Metazoa</taxon>
        <taxon>Ecdysozoa</taxon>
        <taxon>Arthropoda</taxon>
        <taxon>Crustacea</taxon>
        <taxon>Multicrustacea</taxon>
        <taxon>Malacostraca</taxon>
        <taxon>Eumalacostraca</taxon>
        <taxon>Eucarida</taxon>
        <taxon>Decapoda</taxon>
        <taxon>Pleocyemata</taxon>
        <taxon>Anomura</taxon>
        <taxon>Galatheoidea</taxon>
        <taxon>Porcellanidae</taxon>
        <taxon>Petrolisthes</taxon>
    </lineage>
</organism>